<reference evidence="2" key="1">
    <citation type="submission" date="2019-10" db="EMBL/GenBank/DDBJ databases">
        <title>Conservation and host-specific expression of non-tandemly repeated heterogenous ribosome RNA gene in arbuscular mycorrhizal fungi.</title>
        <authorList>
            <person name="Maeda T."/>
            <person name="Kobayashi Y."/>
            <person name="Nakagawa T."/>
            <person name="Ezawa T."/>
            <person name="Yamaguchi K."/>
            <person name="Bino T."/>
            <person name="Nishimoto Y."/>
            <person name="Shigenobu S."/>
            <person name="Kawaguchi M."/>
        </authorList>
    </citation>
    <scope>NUCLEOTIDE SEQUENCE</scope>
    <source>
        <strain evidence="2">HR1</strain>
    </source>
</reference>
<gene>
    <name evidence="2" type="ORF">RCL2_000647000</name>
</gene>
<dbReference type="AlphaFoldDB" id="A0A8H3L5B1"/>
<proteinExistence type="predicted"/>
<dbReference type="EMBL" id="BLAL01000043">
    <property type="protein sequence ID" value="GES79156.1"/>
    <property type="molecule type" value="Genomic_DNA"/>
</dbReference>
<comment type="caution">
    <text evidence="2">The sequence shown here is derived from an EMBL/GenBank/DDBJ whole genome shotgun (WGS) entry which is preliminary data.</text>
</comment>
<evidence type="ECO:0000256" key="1">
    <source>
        <dbReference type="SAM" id="MobiDB-lite"/>
    </source>
</evidence>
<evidence type="ECO:0000313" key="3">
    <source>
        <dbReference type="Proteomes" id="UP000615446"/>
    </source>
</evidence>
<organism evidence="2 3">
    <name type="scientific">Rhizophagus clarus</name>
    <dbReference type="NCBI Taxonomy" id="94130"/>
    <lineage>
        <taxon>Eukaryota</taxon>
        <taxon>Fungi</taxon>
        <taxon>Fungi incertae sedis</taxon>
        <taxon>Mucoromycota</taxon>
        <taxon>Glomeromycotina</taxon>
        <taxon>Glomeromycetes</taxon>
        <taxon>Glomerales</taxon>
        <taxon>Glomeraceae</taxon>
        <taxon>Rhizophagus</taxon>
    </lineage>
</organism>
<accession>A0A8H3L5B1</accession>
<sequence>MSLTGKYLHIIADITTCWNSFFLNWQHLYYAYSIMVPTLIRIINRLQPSIIIEDERHASEIDFRNHENIFDDEISNEDDEEENPNPKTIRKLKINDPINTTLGQKG</sequence>
<protein>
    <submittedName>
        <fullName evidence="2">Uncharacterized protein</fullName>
    </submittedName>
</protein>
<feature type="compositionally biased region" description="Polar residues" evidence="1">
    <location>
        <begin position="97"/>
        <end position="106"/>
    </location>
</feature>
<evidence type="ECO:0000313" key="2">
    <source>
        <dbReference type="EMBL" id="GES79156.1"/>
    </source>
</evidence>
<feature type="region of interest" description="Disordered" evidence="1">
    <location>
        <begin position="70"/>
        <end position="106"/>
    </location>
</feature>
<feature type="compositionally biased region" description="Acidic residues" evidence="1">
    <location>
        <begin position="70"/>
        <end position="83"/>
    </location>
</feature>
<dbReference type="Proteomes" id="UP000615446">
    <property type="component" value="Unassembled WGS sequence"/>
</dbReference>
<name>A0A8H3L5B1_9GLOM</name>